<evidence type="ECO:0000259" key="1">
    <source>
        <dbReference type="Pfam" id="PF14529"/>
    </source>
</evidence>
<keyword evidence="3" id="KW-1185">Reference proteome</keyword>
<name>A0A4C1WEH4_EUMVA</name>
<dbReference type="Gene3D" id="3.60.10.10">
    <property type="entry name" value="Endonuclease/exonuclease/phosphatase"/>
    <property type="match status" value="1"/>
</dbReference>
<dbReference type="InterPro" id="IPR036691">
    <property type="entry name" value="Endo/exonu/phosph_ase_sf"/>
</dbReference>
<dbReference type="AlphaFoldDB" id="A0A4C1WEH4"/>
<proteinExistence type="predicted"/>
<feature type="domain" description="Endonuclease/exonuclease/phosphatase" evidence="1">
    <location>
        <begin position="4"/>
        <end position="87"/>
    </location>
</feature>
<dbReference type="Pfam" id="PF14529">
    <property type="entry name" value="Exo_endo_phos_2"/>
    <property type="match status" value="1"/>
</dbReference>
<gene>
    <name evidence="2" type="ORF">EVAR_38542_1</name>
</gene>
<protein>
    <recommendedName>
        <fullName evidence="1">Endonuclease/exonuclease/phosphatase domain-containing protein</fullName>
    </recommendedName>
</protein>
<dbReference type="EMBL" id="BGZK01000526">
    <property type="protein sequence ID" value="GBP48567.1"/>
    <property type="molecule type" value="Genomic_DNA"/>
</dbReference>
<evidence type="ECO:0000313" key="3">
    <source>
        <dbReference type="Proteomes" id="UP000299102"/>
    </source>
</evidence>
<dbReference type="InterPro" id="IPR005135">
    <property type="entry name" value="Endo/exonuclease/phosphatase"/>
</dbReference>
<sequence length="140" mass="15781">MLRSDLEALLALGDAVIIFGDLSSKSTNWNYSNRNGREMVALAEDFHFNIVTPLRPDILDIAVMKGVAMKLGCIDILQRLNSDHRPVLIRTVVEYSLRVITAKSSYKELPRDIRKMLPYAERANIPSTKRGPMRVPSNAK</sequence>
<dbReference type="Proteomes" id="UP000299102">
    <property type="component" value="Unassembled WGS sequence"/>
</dbReference>
<organism evidence="2 3">
    <name type="scientific">Eumeta variegata</name>
    <name type="common">Bagworm moth</name>
    <name type="synonym">Eumeta japonica</name>
    <dbReference type="NCBI Taxonomy" id="151549"/>
    <lineage>
        <taxon>Eukaryota</taxon>
        <taxon>Metazoa</taxon>
        <taxon>Ecdysozoa</taxon>
        <taxon>Arthropoda</taxon>
        <taxon>Hexapoda</taxon>
        <taxon>Insecta</taxon>
        <taxon>Pterygota</taxon>
        <taxon>Neoptera</taxon>
        <taxon>Endopterygota</taxon>
        <taxon>Lepidoptera</taxon>
        <taxon>Glossata</taxon>
        <taxon>Ditrysia</taxon>
        <taxon>Tineoidea</taxon>
        <taxon>Psychidae</taxon>
        <taxon>Oiketicinae</taxon>
        <taxon>Eumeta</taxon>
    </lineage>
</organism>
<reference evidence="2 3" key="1">
    <citation type="journal article" date="2019" name="Commun. Biol.">
        <title>The bagworm genome reveals a unique fibroin gene that provides high tensile strength.</title>
        <authorList>
            <person name="Kono N."/>
            <person name="Nakamura H."/>
            <person name="Ohtoshi R."/>
            <person name="Tomita M."/>
            <person name="Numata K."/>
            <person name="Arakawa K."/>
        </authorList>
    </citation>
    <scope>NUCLEOTIDE SEQUENCE [LARGE SCALE GENOMIC DNA]</scope>
</reference>
<accession>A0A4C1WEH4</accession>
<dbReference type="GO" id="GO:0003824">
    <property type="term" value="F:catalytic activity"/>
    <property type="evidence" value="ECO:0007669"/>
    <property type="project" value="InterPro"/>
</dbReference>
<evidence type="ECO:0000313" key="2">
    <source>
        <dbReference type="EMBL" id="GBP48567.1"/>
    </source>
</evidence>
<dbReference type="OrthoDB" id="7487383at2759"/>
<dbReference type="SUPFAM" id="SSF56219">
    <property type="entry name" value="DNase I-like"/>
    <property type="match status" value="1"/>
</dbReference>
<comment type="caution">
    <text evidence="2">The sequence shown here is derived from an EMBL/GenBank/DDBJ whole genome shotgun (WGS) entry which is preliminary data.</text>
</comment>